<dbReference type="OrthoDB" id="3821358at2"/>
<feature type="domain" description="DUF6879" evidence="1">
    <location>
        <begin position="8"/>
        <end position="172"/>
    </location>
</feature>
<evidence type="ECO:0000313" key="2">
    <source>
        <dbReference type="EMBL" id="KUP95871.1"/>
    </source>
</evidence>
<dbReference type="InterPro" id="IPR049244">
    <property type="entry name" value="DUF6879"/>
</dbReference>
<accession>A0A147KEY5</accession>
<reference evidence="3" key="1">
    <citation type="journal article" date="2017" name="Acta Aliment.">
        <title>Plant polysaccharide degrading enzyme system of Thermpbifida cellulosilytica TB100 revealed by de novo genome project data.</title>
        <authorList>
            <person name="Toth A."/>
            <person name="Baka E."/>
            <person name="Luzics S."/>
            <person name="Bata-Vidacs I."/>
            <person name="Nagy I."/>
            <person name="Balint B."/>
            <person name="Herceg R."/>
            <person name="Olasz F."/>
            <person name="Wilk T."/>
            <person name="Nagy T."/>
            <person name="Kriszt B."/>
            <person name="Nagy I."/>
            <person name="Kukolya J."/>
        </authorList>
    </citation>
    <scope>NUCLEOTIDE SEQUENCE [LARGE SCALE GENOMIC DNA]</scope>
    <source>
        <strain evidence="3">TB100</strain>
    </source>
</reference>
<gene>
    <name evidence="2" type="ORF">AC529_15240</name>
</gene>
<dbReference type="STRING" id="665004.AC529_15240"/>
<comment type="caution">
    <text evidence="2">The sequence shown here is derived from an EMBL/GenBank/DDBJ whole genome shotgun (WGS) entry which is preliminary data.</text>
</comment>
<dbReference type="RefSeq" id="WP_068758495.1">
    <property type="nucleotide sequence ID" value="NZ_KQ950187.1"/>
</dbReference>
<dbReference type="AlphaFoldDB" id="A0A147KEY5"/>
<evidence type="ECO:0000313" key="3">
    <source>
        <dbReference type="Proteomes" id="UP000074382"/>
    </source>
</evidence>
<keyword evidence="3" id="KW-1185">Reference proteome</keyword>
<dbReference type="PATRIC" id="fig|665004.4.peg.3899"/>
<organism evidence="2 3">
    <name type="scientific">Thermobifida cellulosilytica TB100</name>
    <dbReference type="NCBI Taxonomy" id="665004"/>
    <lineage>
        <taxon>Bacteria</taxon>
        <taxon>Bacillati</taxon>
        <taxon>Actinomycetota</taxon>
        <taxon>Actinomycetes</taxon>
        <taxon>Streptosporangiales</taxon>
        <taxon>Nocardiopsidaceae</taxon>
        <taxon>Thermobifida</taxon>
    </lineage>
</organism>
<name>A0A147KEY5_THECS</name>
<evidence type="ECO:0000259" key="1">
    <source>
        <dbReference type="Pfam" id="PF21806"/>
    </source>
</evidence>
<dbReference type="Proteomes" id="UP000074382">
    <property type="component" value="Unassembled WGS sequence"/>
</dbReference>
<proteinExistence type="predicted"/>
<dbReference type="EMBL" id="LGEM01000105">
    <property type="protein sequence ID" value="KUP95871.1"/>
    <property type="molecule type" value="Genomic_DNA"/>
</dbReference>
<dbReference type="Pfam" id="PF21806">
    <property type="entry name" value="DUF6879"/>
    <property type="match status" value="1"/>
</dbReference>
<sequence>MSIIPPSEFAARFLSWFRTSVFRLETLDAYTADNEREPYRRFLAGLPQDLAWRRPWQRLVRDIRSSGRSIGRVHIVPDELTDYLRFELTCAYPSSVDAGEDVRILDRATADALGLPEAEDYWLFDDERSALLHYGDGGEFLGVEFVGPERVARHAAWRRAAQDAAIPLDDYLESAGLSAER</sequence>
<protein>
    <recommendedName>
        <fullName evidence="1">DUF6879 domain-containing protein</fullName>
    </recommendedName>
</protein>